<keyword evidence="5 6" id="KW-0472">Membrane</keyword>
<evidence type="ECO:0000256" key="1">
    <source>
        <dbReference type="ARBA" id="ARBA00004651"/>
    </source>
</evidence>
<evidence type="ECO:0000256" key="5">
    <source>
        <dbReference type="ARBA" id="ARBA00023136"/>
    </source>
</evidence>
<dbReference type="InterPro" id="IPR005598">
    <property type="entry name" value="ATP_synth_I"/>
</dbReference>
<evidence type="ECO:0000256" key="6">
    <source>
        <dbReference type="SAM" id="Phobius"/>
    </source>
</evidence>
<dbReference type="Proteomes" id="UP000683246">
    <property type="component" value="Chromosome"/>
</dbReference>
<keyword evidence="8" id="KW-1185">Reference proteome</keyword>
<feature type="transmembrane region" description="Helical" evidence="6">
    <location>
        <begin position="7"/>
        <end position="29"/>
    </location>
</feature>
<reference evidence="7" key="1">
    <citation type="submission" date="2020-07" db="EMBL/GenBank/DDBJ databases">
        <title>Vallitalea pronyensis genome.</title>
        <authorList>
            <person name="Postec A."/>
        </authorList>
    </citation>
    <scope>NUCLEOTIDE SEQUENCE</scope>
    <source>
        <strain evidence="7">FatNI3</strain>
    </source>
</reference>
<comment type="subcellular location">
    <subcellularLocation>
        <location evidence="1">Cell membrane</location>
        <topology evidence="1">Multi-pass membrane protein</topology>
    </subcellularLocation>
</comment>
<evidence type="ECO:0000256" key="2">
    <source>
        <dbReference type="ARBA" id="ARBA00022475"/>
    </source>
</evidence>
<protein>
    <submittedName>
        <fullName evidence="7">ATP synthase subunit I</fullName>
    </submittedName>
</protein>
<evidence type="ECO:0000256" key="4">
    <source>
        <dbReference type="ARBA" id="ARBA00022989"/>
    </source>
</evidence>
<keyword evidence="2" id="KW-1003">Cell membrane</keyword>
<sequence length="144" mass="15880">MHSEKSIFIPLTIKMIGIIVLSFGIGLFFVPDIAAYGKGLALGGIFSILKLKLMEVTFTKALNKPPKAAQTYASFHYFLRYLLSILVLMIGALEPTINLVGVIISLVSMKVAAYLQGYIEKPTPKDGSVTFVEWEDDEEAESDF</sequence>
<dbReference type="RefSeq" id="WP_212696367.1">
    <property type="nucleotide sequence ID" value="NZ_CP058649.1"/>
</dbReference>
<evidence type="ECO:0000313" key="8">
    <source>
        <dbReference type="Proteomes" id="UP000683246"/>
    </source>
</evidence>
<keyword evidence="4 6" id="KW-1133">Transmembrane helix</keyword>
<dbReference type="GO" id="GO:0005886">
    <property type="term" value="C:plasma membrane"/>
    <property type="evidence" value="ECO:0007669"/>
    <property type="project" value="UniProtKB-SubCell"/>
</dbReference>
<dbReference type="EMBL" id="CP058649">
    <property type="protein sequence ID" value="QUI20908.1"/>
    <property type="molecule type" value="Genomic_DNA"/>
</dbReference>
<proteinExistence type="predicted"/>
<gene>
    <name evidence="7" type="ORF">HZI73_00655</name>
</gene>
<evidence type="ECO:0000313" key="7">
    <source>
        <dbReference type="EMBL" id="QUI20908.1"/>
    </source>
</evidence>
<keyword evidence="3 6" id="KW-0812">Transmembrane</keyword>
<dbReference type="KEGG" id="vpy:HZI73_00655"/>
<name>A0A8J8SF52_9FIRM</name>
<dbReference type="AlphaFoldDB" id="A0A8J8SF52"/>
<accession>A0A8J8SF52</accession>
<organism evidence="7 8">
    <name type="scientific">Vallitalea pronyensis</name>
    <dbReference type="NCBI Taxonomy" id="1348613"/>
    <lineage>
        <taxon>Bacteria</taxon>
        <taxon>Bacillati</taxon>
        <taxon>Bacillota</taxon>
        <taxon>Clostridia</taxon>
        <taxon>Lachnospirales</taxon>
        <taxon>Vallitaleaceae</taxon>
        <taxon>Vallitalea</taxon>
    </lineage>
</organism>
<evidence type="ECO:0000256" key="3">
    <source>
        <dbReference type="ARBA" id="ARBA00022692"/>
    </source>
</evidence>
<dbReference type="Pfam" id="PF03899">
    <property type="entry name" value="ATP-synt_I"/>
    <property type="match status" value="1"/>
</dbReference>